<proteinExistence type="predicted"/>
<dbReference type="EMBL" id="QVQA01000068">
    <property type="protein sequence ID" value="KAF5097336.1"/>
    <property type="molecule type" value="Genomic_DNA"/>
</dbReference>
<gene>
    <name evidence="1" type="ORF">D0Z00_002426</name>
</gene>
<dbReference type="Proteomes" id="UP000744676">
    <property type="component" value="Unassembled WGS sequence"/>
</dbReference>
<accession>A0ACB6V430</accession>
<reference evidence="1 2" key="1">
    <citation type="journal article" date="2020" name="Front. Microbiol.">
        <title>Phenotypic and Genetic Characterization of the Cheese Ripening Yeast Geotrichum candidum.</title>
        <authorList>
            <person name="Perkins V."/>
            <person name="Vignola S."/>
            <person name="Lessard M.H."/>
            <person name="Plante P.L."/>
            <person name="Corbeil J."/>
            <person name="Dugat-Bony E."/>
            <person name="Frenette M."/>
            <person name="Labrie S."/>
        </authorList>
    </citation>
    <scope>NUCLEOTIDE SEQUENCE [LARGE SCALE GENOMIC DNA]</scope>
    <source>
        <strain evidence="1 2">LMA-1147</strain>
    </source>
</reference>
<protein>
    <submittedName>
        <fullName evidence="1">Uncharacterized protein</fullName>
    </submittedName>
</protein>
<organism evidence="1 2">
    <name type="scientific">Geotrichum galactomycetum</name>
    <dbReference type="NCBI Taxonomy" id="27317"/>
    <lineage>
        <taxon>Eukaryota</taxon>
        <taxon>Fungi</taxon>
        <taxon>Dikarya</taxon>
        <taxon>Ascomycota</taxon>
        <taxon>Saccharomycotina</taxon>
        <taxon>Dipodascomycetes</taxon>
        <taxon>Dipodascales</taxon>
        <taxon>Dipodascaceae</taxon>
        <taxon>Geotrichum</taxon>
    </lineage>
</organism>
<name>A0ACB6V430_9ASCO</name>
<keyword evidence="2" id="KW-1185">Reference proteome</keyword>
<evidence type="ECO:0000313" key="2">
    <source>
        <dbReference type="Proteomes" id="UP000744676"/>
    </source>
</evidence>
<sequence>MAKTDKKSVSIKEESPEPTSSVSVTPVPETKKSFPKSAPTFRIITGSYEHNLLCVSVTLYPEAPVFTPVFHFTPHTQSIRCLAESKRYLTSGSNDEHIRIYDLQKRKELGTLLHHDGNITKLEFFDKWLLSASDDGKICIWRTKDWEVLGELQGHKAGGINDLSIHPSGRIAISAGNDHTLRLWNLMTARKASVLKLRKDVALRCRWSHDGTSFVLGFDRKVVVYSAATSEPIGRVLKLKSPLQHMEMLTLKGVEYVVTSHSDGSIVFYPLDQIAEETKSEDNEQELTTATLPDSAFKVVGHAVRVKNFSFYHYEPTDVIYMSSVSSDGNLVIWDLNTHDQIAVYNTGDRLNCCVMVSEDVEHYEEMKKRARADDLSEAEETDFSEAESEVEIKQEELTANQKKKKNKKLSKARKAAMNKKPKITVEFS</sequence>
<comment type="caution">
    <text evidence="1">The sequence shown here is derived from an EMBL/GenBank/DDBJ whole genome shotgun (WGS) entry which is preliminary data.</text>
</comment>
<evidence type="ECO:0000313" key="1">
    <source>
        <dbReference type="EMBL" id="KAF5097336.1"/>
    </source>
</evidence>